<keyword evidence="1" id="KW-0343">GTPase activation</keyword>
<dbReference type="GO" id="GO:0005096">
    <property type="term" value="F:GTPase activator activity"/>
    <property type="evidence" value="ECO:0007669"/>
    <property type="project" value="UniProtKB-KW"/>
</dbReference>
<evidence type="ECO:0000313" key="4">
    <source>
        <dbReference type="EMBL" id="KZN40014.1"/>
    </source>
</evidence>
<feature type="compositionally biased region" description="Polar residues" evidence="3">
    <location>
        <begin position="75"/>
        <end position="87"/>
    </location>
</feature>
<gene>
    <name evidence="4" type="ORF">N482_21250</name>
</gene>
<feature type="region of interest" description="Disordered" evidence="3">
    <location>
        <begin position="1"/>
        <end position="89"/>
    </location>
</feature>
<reference evidence="4 5" key="1">
    <citation type="submission" date="2013-07" db="EMBL/GenBank/DDBJ databases">
        <title>Comparative Genomic and Metabolomic Analysis of Twelve Strains of Pseudoalteromonas luteoviolacea.</title>
        <authorList>
            <person name="Vynne N.G."/>
            <person name="Mansson M."/>
            <person name="Gram L."/>
        </authorList>
    </citation>
    <scope>NUCLEOTIDE SEQUENCE [LARGE SCALE GENOMIC DNA]</scope>
    <source>
        <strain evidence="4 5">NCIMB 1942</strain>
    </source>
</reference>
<proteinExistence type="predicted"/>
<dbReference type="NCBIfam" id="NF003560">
    <property type="entry name" value="PRK05244.1-1"/>
    <property type="match status" value="1"/>
</dbReference>
<comment type="caution">
    <text evidence="4">The sequence shown here is derived from an EMBL/GenBank/DDBJ whole genome shotgun (WGS) entry which is preliminary data.</text>
</comment>
<dbReference type="RefSeq" id="WP_063379411.1">
    <property type="nucleotide sequence ID" value="NZ_AUXT01000225.1"/>
</dbReference>
<feature type="compositionally biased region" description="Basic and acidic residues" evidence="3">
    <location>
        <begin position="18"/>
        <end position="34"/>
    </location>
</feature>
<organism evidence="4 5">
    <name type="scientific">Pseudoalteromonas luteoviolacea NCIMB 1942</name>
    <dbReference type="NCBI Taxonomy" id="1365253"/>
    <lineage>
        <taxon>Bacteria</taxon>
        <taxon>Pseudomonadati</taxon>
        <taxon>Pseudomonadota</taxon>
        <taxon>Gammaproteobacteria</taxon>
        <taxon>Alteromonadales</taxon>
        <taxon>Pseudoalteromonadaceae</taxon>
        <taxon>Pseudoalteromonas</taxon>
    </lineage>
</organism>
<evidence type="ECO:0000256" key="3">
    <source>
        <dbReference type="SAM" id="MobiDB-lite"/>
    </source>
</evidence>
<protein>
    <recommendedName>
        <fullName evidence="6">Der GTPase-activating protein YihI</fullName>
    </recommendedName>
</protein>
<evidence type="ECO:0000313" key="5">
    <source>
        <dbReference type="Proteomes" id="UP000076587"/>
    </source>
</evidence>
<dbReference type="Proteomes" id="UP000076587">
    <property type="component" value="Unassembled WGS sequence"/>
</dbReference>
<accession>A0A166XD03</accession>
<dbReference type="InterPro" id="IPR007336">
    <property type="entry name" value="YihI"/>
</dbReference>
<dbReference type="Pfam" id="PF04220">
    <property type="entry name" value="YihI"/>
    <property type="match status" value="1"/>
</dbReference>
<keyword evidence="2" id="KW-0690">Ribosome biogenesis</keyword>
<dbReference type="OrthoDB" id="5677577at2"/>
<dbReference type="EMBL" id="AUXT01000225">
    <property type="protein sequence ID" value="KZN40014.1"/>
    <property type="molecule type" value="Genomic_DNA"/>
</dbReference>
<dbReference type="PATRIC" id="fig|1365253.3.peg.5212"/>
<evidence type="ECO:0000256" key="2">
    <source>
        <dbReference type="ARBA" id="ARBA00022517"/>
    </source>
</evidence>
<dbReference type="GO" id="GO:0042254">
    <property type="term" value="P:ribosome biogenesis"/>
    <property type="evidence" value="ECO:0007669"/>
    <property type="project" value="UniProtKB-KW"/>
</dbReference>
<dbReference type="AlphaFoldDB" id="A0A166XD03"/>
<evidence type="ECO:0008006" key="6">
    <source>
        <dbReference type="Google" id="ProtNLM"/>
    </source>
</evidence>
<name>A0A166XD03_9GAMM</name>
<evidence type="ECO:0000256" key="1">
    <source>
        <dbReference type="ARBA" id="ARBA00022468"/>
    </source>
</evidence>
<sequence length="192" mass="22044">MTRKKKSRKLGENGSPRLSKEKLRELRAMKEQRVKKQKGNKAGTRNAQEAKVELSTNSGTKIDPRAGSKKKIALTSEQNLQPKTPQMNRHLKPQANLTKAHEPELTLEEELQQLENDERLMKLLELHERGELLTGKDAKFFNRAIARHQELCELLGIDDEFEEEDMIEADPLADFVSNDLADEWLSDDEDDK</sequence>